<accession>A0AAN9XPV3</accession>
<reference evidence="1 2" key="1">
    <citation type="submission" date="2024-01" db="EMBL/GenBank/DDBJ databases">
        <title>The genomes of 5 underutilized Papilionoideae crops provide insights into root nodulation and disease resistanc.</title>
        <authorList>
            <person name="Jiang F."/>
        </authorList>
    </citation>
    <scope>NUCLEOTIDE SEQUENCE [LARGE SCALE GENOMIC DNA]</scope>
    <source>
        <strain evidence="1">DUOXIRENSHENG_FW03</strain>
        <tissue evidence="1">Leaves</tissue>
    </source>
</reference>
<evidence type="ECO:0000313" key="2">
    <source>
        <dbReference type="Proteomes" id="UP001386955"/>
    </source>
</evidence>
<sequence>MLENPFANLGEVTSSARGGAMLDEAAVCASGAFRVMGKSRGTLGRQRVMLSDSEEEIISKGRIAKGPEGQVHLVEDIWCITFIKSEWPTSITVTSRPMPYLCGMWN</sequence>
<dbReference type="EMBL" id="JAYMYS010000003">
    <property type="protein sequence ID" value="KAK7401122.1"/>
    <property type="molecule type" value="Genomic_DNA"/>
</dbReference>
<keyword evidence="2" id="KW-1185">Reference proteome</keyword>
<organism evidence="1 2">
    <name type="scientific">Psophocarpus tetragonolobus</name>
    <name type="common">Winged bean</name>
    <name type="synonym">Dolichos tetragonolobus</name>
    <dbReference type="NCBI Taxonomy" id="3891"/>
    <lineage>
        <taxon>Eukaryota</taxon>
        <taxon>Viridiplantae</taxon>
        <taxon>Streptophyta</taxon>
        <taxon>Embryophyta</taxon>
        <taxon>Tracheophyta</taxon>
        <taxon>Spermatophyta</taxon>
        <taxon>Magnoliopsida</taxon>
        <taxon>eudicotyledons</taxon>
        <taxon>Gunneridae</taxon>
        <taxon>Pentapetalae</taxon>
        <taxon>rosids</taxon>
        <taxon>fabids</taxon>
        <taxon>Fabales</taxon>
        <taxon>Fabaceae</taxon>
        <taxon>Papilionoideae</taxon>
        <taxon>50 kb inversion clade</taxon>
        <taxon>NPAAA clade</taxon>
        <taxon>indigoferoid/millettioid clade</taxon>
        <taxon>Phaseoleae</taxon>
        <taxon>Psophocarpus</taxon>
    </lineage>
</organism>
<proteinExistence type="predicted"/>
<dbReference type="AlphaFoldDB" id="A0AAN9XPV3"/>
<protein>
    <submittedName>
        <fullName evidence="1">Uncharacterized protein</fullName>
    </submittedName>
</protein>
<name>A0AAN9XPV3_PSOTE</name>
<comment type="caution">
    <text evidence="1">The sequence shown here is derived from an EMBL/GenBank/DDBJ whole genome shotgun (WGS) entry which is preliminary data.</text>
</comment>
<dbReference type="Proteomes" id="UP001386955">
    <property type="component" value="Unassembled WGS sequence"/>
</dbReference>
<gene>
    <name evidence="1" type="ORF">VNO78_12438</name>
</gene>
<evidence type="ECO:0000313" key="1">
    <source>
        <dbReference type="EMBL" id="KAK7401122.1"/>
    </source>
</evidence>